<comment type="caution">
    <text evidence="1">The sequence shown here is derived from an EMBL/GenBank/DDBJ whole genome shotgun (WGS) entry which is preliminary data.</text>
</comment>
<name>A0ACC2T0V9_9FUNG</name>
<dbReference type="EMBL" id="QTSX02003774">
    <property type="protein sequence ID" value="KAJ9068172.1"/>
    <property type="molecule type" value="Genomic_DNA"/>
</dbReference>
<proteinExistence type="predicted"/>
<protein>
    <submittedName>
        <fullName evidence="1">Uncharacterized protein</fullName>
    </submittedName>
</protein>
<dbReference type="Proteomes" id="UP001165960">
    <property type="component" value="Unassembled WGS sequence"/>
</dbReference>
<organism evidence="1 2">
    <name type="scientific">Entomophthora muscae</name>
    <dbReference type="NCBI Taxonomy" id="34485"/>
    <lineage>
        <taxon>Eukaryota</taxon>
        <taxon>Fungi</taxon>
        <taxon>Fungi incertae sedis</taxon>
        <taxon>Zoopagomycota</taxon>
        <taxon>Entomophthoromycotina</taxon>
        <taxon>Entomophthoromycetes</taxon>
        <taxon>Entomophthorales</taxon>
        <taxon>Entomophthoraceae</taxon>
        <taxon>Entomophthora</taxon>
    </lineage>
</organism>
<accession>A0ACC2T0V9</accession>
<sequence>MCLVRGNEEPQVTVIPESLILLESGPPQPPAMAPVVTPQLLAIGPAPSSEAPPLLALPSTLLHYVLVAQHSSQTGRLSALSIF</sequence>
<gene>
    <name evidence="1" type="ORF">DSO57_1031315</name>
</gene>
<evidence type="ECO:0000313" key="1">
    <source>
        <dbReference type="EMBL" id="KAJ9068172.1"/>
    </source>
</evidence>
<keyword evidence="2" id="KW-1185">Reference proteome</keyword>
<reference evidence="1" key="1">
    <citation type="submission" date="2022-04" db="EMBL/GenBank/DDBJ databases">
        <title>Genome of the entomopathogenic fungus Entomophthora muscae.</title>
        <authorList>
            <person name="Elya C."/>
            <person name="Lovett B.R."/>
            <person name="Lee E."/>
            <person name="Macias A.M."/>
            <person name="Hajek A.E."/>
            <person name="De Bivort B.L."/>
            <person name="Kasson M.T."/>
            <person name="De Fine Licht H.H."/>
            <person name="Stajich J.E."/>
        </authorList>
    </citation>
    <scope>NUCLEOTIDE SEQUENCE</scope>
    <source>
        <strain evidence="1">Berkeley</strain>
    </source>
</reference>
<evidence type="ECO:0000313" key="2">
    <source>
        <dbReference type="Proteomes" id="UP001165960"/>
    </source>
</evidence>